<dbReference type="PANTHER" id="PTHR20883">
    <property type="entry name" value="PHYTANOYL-COA DIOXYGENASE DOMAIN CONTAINING 1"/>
    <property type="match status" value="1"/>
</dbReference>
<dbReference type="Proteomes" id="UP000808337">
    <property type="component" value="Unassembled WGS sequence"/>
</dbReference>
<gene>
    <name evidence="2" type="ORF">IPP15_05075</name>
</gene>
<dbReference type="Pfam" id="PF05721">
    <property type="entry name" value="PhyH"/>
    <property type="match status" value="1"/>
</dbReference>
<evidence type="ECO:0000313" key="3">
    <source>
        <dbReference type="Proteomes" id="UP000808337"/>
    </source>
</evidence>
<dbReference type="GO" id="GO:0005506">
    <property type="term" value="F:iron ion binding"/>
    <property type="evidence" value="ECO:0007669"/>
    <property type="project" value="UniProtKB-ARBA"/>
</dbReference>
<dbReference type="Gene3D" id="2.60.120.620">
    <property type="entry name" value="q2cbj1_9rhob like domain"/>
    <property type="match status" value="1"/>
</dbReference>
<protein>
    <submittedName>
        <fullName evidence="2">Phytanoyl-CoA dioxygenase family protein</fullName>
    </submittedName>
</protein>
<keyword evidence="2" id="KW-0223">Dioxygenase</keyword>
<evidence type="ECO:0000256" key="1">
    <source>
        <dbReference type="ARBA" id="ARBA00001954"/>
    </source>
</evidence>
<sequence length="277" mass="31938">MKNEETTEFKSYPVFSLGSALTPEQKEFFHKNGFIHFKNFVSKEVVTKMIQESERIQDEWIKEDRKLVNGTPIKYGKDVDGKTIVQRFAFLNQFGKIFQEFLGEPRLKALFELNGAADSRLGENEKDGLVFNHYVNTTDSNYSQLAWHTDVLRDIFYGNKVMPMLNLGLHLDTSTPANGGLRLLPGTHNKGVFTLLFRKVYYLNYKADKDEVGLSVEPGDLTVHDGRLWHRVAQSPFVGEKSRRRVMYIPIICGKFEPRTKTSKPLLYQRFMAVTNK</sequence>
<comment type="caution">
    <text evidence="2">The sequence shown here is derived from an EMBL/GenBank/DDBJ whole genome shotgun (WGS) entry which is preliminary data.</text>
</comment>
<name>A0A9D7STJ7_9BACT</name>
<dbReference type="AlphaFoldDB" id="A0A9D7STJ7"/>
<dbReference type="PANTHER" id="PTHR20883:SF48">
    <property type="entry name" value="ECTOINE DIOXYGENASE"/>
    <property type="match status" value="1"/>
</dbReference>
<dbReference type="InterPro" id="IPR008775">
    <property type="entry name" value="Phytyl_CoA_dOase-like"/>
</dbReference>
<reference evidence="2 3" key="1">
    <citation type="submission" date="2020-10" db="EMBL/GenBank/DDBJ databases">
        <title>Connecting structure to function with the recovery of over 1000 high-quality activated sludge metagenome-assembled genomes encoding full-length rRNA genes using long-read sequencing.</title>
        <authorList>
            <person name="Singleton C.M."/>
            <person name="Petriglieri F."/>
            <person name="Kristensen J.M."/>
            <person name="Kirkegaard R.H."/>
            <person name="Michaelsen T.Y."/>
            <person name="Andersen M.H."/>
            <person name="Karst S.M."/>
            <person name="Dueholm M.S."/>
            <person name="Nielsen P.H."/>
            <person name="Albertsen M."/>
        </authorList>
    </citation>
    <scope>NUCLEOTIDE SEQUENCE [LARGE SCALE GENOMIC DNA]</scope>
    <source>
        <strain evidence="2">Ribe_18-Q3-R11-54_MAXAC.273</strain>
    </source>
</reference>
<organism evidence="2 3">
    <name type="scientific">Candidatus Opimibacter skivensis</name>
    <dbReference type="NCBI Taxonomy" id="2982028"/>
    <lineage>
        <taxon>Bacteria</taxon>
        <taxon>Pseudomonadati</taxon>
        <taxon>Bacteroidota</taxon>
        <taxon>Saprospiria</taxon>
        <taxon>Saprospirales</taxon>
        <taxon>Saprospiraceae</taxon>
        <taxon>Candidatus Opimibacter</taxon>
    </lineage>
</organism>
<evidence type="ECO:0000313" key="2">
    <source>
        <dbReference type="EMBL" id="MBK9981786.1"/>
    </source>
</evidence>
<dbReference type="GO" id="GO:0016706">
    <property type="term" value="F:2-oxoglutarate-dependent dioxygenase activity"/>
    <property type="evidence" value="ECO:0007669"/>
    <property type="project" value="UniProtKB-ARBA"/>
</dbReference>
<comment type="cofactor">
    <cofactor evidence="1">
        <name>Fe(2+)</name>
        <dbReference type="ChEBI" id="CHEBI:29033"/>
    </cofactor>
</comment>
<dbReference type="SUPFAM" id="SSF51197">
    <property type="entry name" value="Clavaminate synthase-like"/>
    <property type="match status" value="1"/>
</dbReference>
<proteinExistence type="predicted"/>
<dbReference type="EMBL" id="JADKGY010000001">
    <property type="protein sequence ID" value="MBK9981786.1"/>
    <property type="molecule type" value="Genomic_DNA"/>
</dbReference>
<keyword evidence="2" id="KW-0560">Oxidoreductase</keyword>
<accession>A0A9D7STJ7</accession>